<accession>A0ABP7PVR7</accession>
<feature type="transmembrane region" description="Helical" evidence="1">
    <location>
        <begin position="124"/>
        <end position="141"/>
    </location>
</feature>
<feature type="transmembrane region" description="Helical" evidence="1">
    <location>
        <begin position="67"/>
        <end position="87"/>
    </location>
</feature>
<comment type="caution">
    <text evidence="2">The sequence shown here is derived from an EMBL/GenBank/DDBJ whole genome shotgun (WGS) entry which is preliminary data.</text>
</comment>
<organism evidence="2 3">
    <name type="scientific">Mucilaginibacter dorajii</name>
    <dbReference type="NCBI Taxonomy" id="692994"/>
    <lineage>
        <taxon>Bacteria</taxon>
        <taxon>Pseudomonadati</taxon>
        <taxon>Bacteroidota</taxon>
        <taxon>Sphingobacteriia</taxon>
        <taxon>Sphingobacteriales</taxon>
        <taxon>Sphingobacteriaceae</taxon>
        <taxon>Mucilaginibacter</taxon>
    </lineage>
</organism>
<feature type="transmembrane region" description="Helical" evidence="1">
    <location>
        <begin position="161"/>
        <end position="186"/>
    </location>
</feature>
<dbReference type="RefSeq" id="WP_259091539.1">
    <property type="nucleotide sequence ID" value="NZ_BAAAZC010000015.1"/>
</dbReference>
<evidence type="ECO:0000313" key="3">
    <source>
        <dbReference type="Proteomes" id="UP001500742"/>
    </source>
</evidence>
<evidence type="ECO:0000313" key="2">
    <source>
        <dbReference type="EMBL" id="GAA3972149.1"/>
    </source>
</evidence>
<protein>
    <submittedName>
        <fullName evidence="2">Uncharacterized protein</fullName>
    </submittedName>
</protein>
<keyword evidence="1" id="KW-0812">Transmembrane</keyword>
<gene>
    <name evidence="2" type="ORF">GCM10022210_22270</name>
</gene>
<keyword evidence="3" id="KW-1185">Reference proteome</keyword>
<dbReference type="EMBL" id="BAAAZC010000015">
    <property type="protein sequence ID" value="GAA3972149.1"/>
    <property type="molecule type" value="Genomic_DNA"/>
</dbReference>
<feature type="transmembrane region" description="Helical" evidence="1">
    <location>
        <begin position="45"/>
        <end position="61"/>
    </location>
</feature>
<reference evidence="3" key="1">
    <citation type="journal article" date="2019" name="Int. J. Syst. Evol. Microbiol.">
        <title>The Global Catalogue of Microorganisms (GCM) 10K type strain sequencing project: providing services to taxonomists for standard genome sequencing and annotation.</title>
        <authorList>
            <consortium name="The Broad Institute Genomics Platform"/>
            <consortium name="The Broad Institute Genome Sequencing Center for Infectious Disease"/>
            <person name="Wu L."/>
            <person name="Ma J."/>
        </authorList>
    </citation>
    <scope>NUCLEOTIDE SEQUENCE [LARGE SCALE GENOMIC DNA]</scope>
    <source>
        <strain evidence="3">JCM 16601</strain>
    </source>
</reference>
<dbReference type="Proteomes" id="UP001500742">
    <property type="component" value="Unassembled WGS sequence"/>
</dbReference>
<keyword evidence="1" id="KW-0472">Membrane</keyword>
<keyword evidence="1" id="KW-1133">Transmembrane helix</keyword>
<proteinExistence type="predicted"/>
<evidence type="ECO:0000256" key="1">
    <source>
        <dbReference type="SAM" id="Phobius"/>
    </source>
</evidence>
<name>A0ABP7PVR7_9SPHI</name>
<sequence>MNIEDLKDTWNNDEPKGMQLPDNTAISGKTTSVIDKVRANMKSEFIATIIAYPIIIAYLAFSHTRPLFLNVTSILLFTIMILNAYFYTRFYRFYKSAGQYNLAVKAGIRKITYDLELNTEIYKAYNFCVVPLAMILTITLFSDKLVSDYLQRALTADAISVAGMAAILVTILFSFIITLAITNYYIKTLYGKYIAELKQVIDDLDSEE</sequence>